<evidence type="ECO:0000313" key="3">
    <source>
        <dbReference type="Proteomes" id="UP001198893"/>
    </source>
</evidence>
<name>A0AAW4WBI2_9FIRM</name>
<dbReference type="Proteomes" id="UP001198893">
    <property type="component" value="Unassembled WGS sequence"/>
</dbReference>
<dbReference type="EMBL" id="JAJEQW010000004">
    <property type="protein sequence ID" value="MCC2241844.1"/>
    <property type="molecule type" value="Genomic_DNA"/>
</dbReference>
<organism evidence="2 3">
    <name type="scientific">Roseburia amylophila</name>
    <dbReference type="NCBI Taxonomy" id="2981794"/>
    <lineage>
        <taxon>Bacteria</taxon>
        <taxon>Bacillati</taxon>
        <taxon>Bacillota</taxon>
        <taxon>Clostridia</taxon>
        <taxon>Lachnospirales</taxon>
        <taxon>Lachnospiraceae</taxon>
        <taxon>Roseburia</taxon>
    </lineage>
</organism>
<protein>
    <submittedName>
        <fullName evidence="2">DUF5711 family protein</fullName>
    </submittedName>
</protein>
<evidence type="ECO:0000256" key="1">
    <source>
        <dbReference type="SAM" id="Phobius"/>
    </source>
</evidence>
<proteinExistence type="predicted"/>
<sequence length="403" mass="45575">MADKTQFRTIETDEEELNTKIRKHRLKIIKIILLLLALAVVVALGIFFFQKLRKYNSYTVEKSVERQDTAGSQFLAYGNGFIKYSNDGAIYTDANDEVYWNQTYEMKEPMADVCEDYVALADKGGTEIYIMNQAGMQGKIETPMNISRISVANQGVVAVWMESDGENYIRMYDKNGKNLVSGAFYTEKSGYPLDISLCNDGKKLAVSMLTVNNGEVCSTIKCYNFGSVGQNEIDYMVGSFDYPDVIIPQIEFTDNNRLVAFGDSKIILFSGTQKPEPDDEIALNQEIKSVFTSENYIGIIYNNDVQAESDTESTEESRHMEIYNTGGKHVLSKDFTMDYEDVDFLGNGEICIRNATECQIYNTYGVKKFSYTFDTPLYDVISDGSQNGYIFIMEGTTEKVRLK</sequence>
<evidence type="ECO:0000313" key="2">
    <source>
        <dbReference type="EMBL" id="MCC2241844.1"/>
    </source>
</evidence>
<gene>
    <name evidence="2" type="ORF">LKD47_05950</name>
</gene>
<reference evidence="2" key="1">
    <citation type="submission" date="2021-10" db="EMBL/GenBank/DDBJ databases">
        <title>Anaerobic single-cell dispensing facilitates the cultivation of human gut bacteria.</title>
        <authorList>
            <person name="Afrizal A."/>
        </authorList>
    </citation>
    <scope>NUCLEOTIDE SEQUENCE</scope>
    <source>
        <strain evidence="2">CLA-AA-H204</strain>
    </source>
</reference>
<keyword evidence="1" id="KW-0472">Membrane</keyword>
<keyword evidence="1" id="KW-1133">Transmembrane helix</keyword>
<keyword evidence="1" id="KW-0812">Transmembrane</keyword>
<dbReference type="Pfam" id="PF18975">
    <property type="entry name" value="DUF5711"/>
    <property type="match status" value="1"/>
</dbReference>
<dbReference type="InterPro" id="IPR043765">
    <property type="entry name" value="DUF5711"/>
</dbReference>
<dbReference type="AlphaFoldDB" id="A0AAW4WBI2"/>
<dbReference type="RefSeq" id="WP_227709905.1">
    <property type="nucleotide sequence ID" value="NZ_JAJEQW010000004.1"/>
</dbReference>
<comment type="caution">
    <text evidence="2">The sequence shown here is derived from an EMBL/GenBank/DDBJ whole genome shotgun (WGS) entry which is preliminary data.</text>
</comment>
<dbReference type="SUPFAM" id="SSF82171">
    <property type="entry name" value="DPP6 N-terminal domain-like"/>
    <property type="match status" value="1"/>
</dbReference>
<accession>A0AAW4WBI2</accession>
<feature type="transmembrane region" description="Helical" evidence="1">
    <location>
        <begin position="28"/>
        <end position="49"/>
    </location>
</feature>